<evidence type="ECO:0000313" key="2">
    <source>
        <dbReference type="EMBL" id="CAF1815235.1"/>
    </source>
</evidence>
<gene>
    <name evidence="2" type="ORF">DARMORV10_C04P12120.1</name>
</gene>
<accession>A0A816JHJ8</accession>
<dbReference type="AlphaFoldDB" id="A0A816JHJ8"/>
<sequence length="304" mass="34213">MVGEEDGDRVGLRKTCITHQFLRALRLSTPDSTPDSVEGSIFRRRFPTGLPLQIIVAAMEPSPSTVKTTTLSDQAWPSNRVDIFTSLLLGFLRPSQLTWREKSQTFCSPIRNTPPSSWAMRQDPLTSLQASPRPLERNLLECDFQQLPLIPTTEEAMNDLHEKVLPDAKECYKEMRLDKWRREQPELLPRPQLLVTHFNSNSSTPQRRNPSLLQQKNQQSQFKRGKGAALQKGQSNVSRTGLIGESSQTYVSRTGFRRRSGAICGGGIEIQASHPIDFALLPVEGEAEGGRGGTRRKRLRRDIV</sequence>
<organism evidence="2">
    <name type="scientific">Brassica napus</name>
    <name type="common">Rape</name>
    <dbReference type="NCBI Taxonomy" id="3708"/>
    <lineage>
        <taxon>Eukaryota</taxon>
        <taxon>Viridiplantae</taxon>
        <taxon>Streptophyta</taxon>
        <taxon>Embryophyta</taxon>
        <taxon>Tracheophyta</taxon>
        <taxon>Spermatophyta</taxon>
        <taxon>Magnoliopsida</taxon>
        <taxon>eudicotyledons</taxon>
        <taxon>Gunneridae</taxon>
        <taxon>Pentapetalae</taxon>
        <taxon>rosids</taxon>
        <taxon>malvids</taxon>
        <taxon>Brassicales</taxon>
        <taxon>Brassicaceae</taxon>
        <taxon>Brassiceae</taxon>
        <taxon>Brassica</taxon>
    </lineage>
</organism>
<name>A0A816JHJ8_BRANA</name>
<protein>
    <submittedName>
        <fullName evidence="2">(rape) hypothetical protein</fullName>
    </submittedName>
</protein>
<dbReference type="EMBL" id="HG994368">
    <property type="protein sequence ID" value="CAF1815235.1"/>
    <property type="molecule type" value="Genomic_DNA"/>
</dbReference>
<feature type="region of interest" description="Disordered" evidence="1">
    <location>
        <begin position="197"/>
        <end position="241"/>
    </location>
</feature>
<evidence type="ECO:0000256" key="1">
    <source>
        <dbReference type="SAM" id="MobiDB-lite"/>
    </source>
</evidence>
<feature type="compositionally biased region" description="Polar residues" evidence="1">
    <location>
        <begin position="197"/>
        <end position="222"/>
    </location>
</feature>
<feature type="compositionally biased region" description="Polar residues" evidence="1">
    <location>
        <begin position="232"/>
        <end position="241"/>
    </location>
</feature>
<dbReference type="Proteomes" id="UP001295469">
    <property type="component" value="Chromosome C04"/>
</dbReference>
<proteinExistence type="predicted"/>
<reference evidence="2" key="1">
    <citation type="submission" date="2021-01" db="EMBL/GenBank/DDBJ databases">
        <authorList>
            <consortium name="Genoscope - CEA"/>
            <person name="William W."/>
        </authorList>
    </citation>
    <scope>NUCLEOTIDE SEQUENCE</scope>
</reference>